<accession>A0A4R6JNX3</accession>
<dbReference type="InterPro" id="IPR023393">
    <property type="entry name" value="START-like_dom_sf"/>
</dbReference>
<dbReference type="AlphaFoldDB" id="A0A4R6JNX3"/>
<dbReference type="InterPro" id="IPR019587">
    <property type="entry name" value="Polyketide_cyclase/dehydratase"/>
</dbReference>
<dbReference type="RefSeq" id="WP_133871200.1">
    <property type="nucleotide sequence ID" value="NZ_BOMD01000103.1"/>
</dbReference>
<dbReference type="Pfam" id="PF10604">
    <property type="entry name" value="Polyketide_cyc2"/>
    <property type="match status" value="1"/>
</dbReference>
<sequence>MAQFTVVQEVDAPAEAVWATLVDWPRHGDWAPLTVVRRLPGPSEGAGAGFVARTGVGPLAFNDPMTVTAWQPPKDNRVARCEVVKSGRVVHGRAWFTVTPLPGDRCRVVWFEDVTVSPRALTRYAAPLLSVAGRLGFATTLRALARDVERATPATP</sequence>
<dbReference type="Proteomes" id="UP000294901">
    <property type="component" value="Unassembled WGS sequence"/>
</dbReference>
<gene>
    <name evidence="1" type="ORF">C8E87_0026</name>
</gene>
<reference evidence="1 2" key="1">
    <citation type="submission" date="2019-03" db="EMBL/GenBank/DDBJ databases">
        <title>Sequencing the genomes of 1000 actinobacteria strains.</title>
        <authorList>
            <person name="Klenk H.-P."/>
        </authorList>
    </citation>
    <scope>NUCLEOTIDE SEQUENCE [LARGE SCALE GENOMIC DNA]</scope>
    <source>
        <strain evidence="1 2">DSM 43805</strain>
    </source>
</reference>
<dbReference type="SUPFAM" id="SSF55961">
    <property type="entry name" value="Bet v1-like"/>
    <property type="match status" value="1"/>
</dbReference>
<keyword evidence="2" id="KW-1185">Reference proteome</keyword>
<comment type="caution">
    <text evidence="1">The sequence shown here is derived from an EMBL/GenBank/DDBJ whole genome shotgun (WGS) entry which is preliminary data.</text>
</comment>
<dbReference type="EMBL" id="SNWR01000001">
    <property type="protein sequence ID" value="TDO36456.1"/>
    <property type="molecule type" value="Genomic_DNA"/>
</dbReference>
<organism evidence="1 2">
    <name type="scientific">Paractinoplanes brasiliensis</name>
    <dbReference type="NCBI Taxonomy" id="52695"/>
    <lineage>
        <taxon>Bacteria</taxon>
        <taxon>Bacillati</taxon>
        <taxon>Actinomycetota</taxon>
        <taxon>Actinomycetes</taxon>
        <taxon>Micromonosporales</taxon>
        <taxon>Micromonosporaceae</taxon>
        <taxon>Paractinoplanes</taxon>
    </lineage>
</organism>
<evidence type="ECO:0000313" key="1">
    <source>
        <dbReference type="EMBL" id="TDO36456.1"/>
    </source>
</evidence>
<protein>
    <submittedName>
        <fullName evidence="1">Polyketide cyclase/dehydrase/lipid transport protein</fullName>
    </submittedName>
</protein>
<proteinExistence type="predicted"/>
<dbReference type="Gene3D" id="3.30.530.20">
    <property type="match status" value="1"/>
</dbReference>
<name>A0A4R6JNX3_9ACTN</name>
<dbReference type="OrthoDB" id="4823586at2"/>
<evidence type="ECO:0000313" key="2">
    <source>
        <dbReference type="Proteomes" id="UP000294901"/>
    </source>
</evidence>